<accession>A0A8H7E4A3</accession>
<dbReference type="PANTHER" id="PTHR12111:SF1">
    <property type="entry name" value="SPLICING FACTOR YJU2"/>
    <property type="match status" value="1"/>
</dbReference>
<feature type="binding site" evidence="8">
    <location>
        <position position="50"/>
    </location>
    <ligand>
        <name>Zn(2+)</name>
        <dbReference type="ChEBI" id="CHEBI:29105"/>
    </ligand>
</feature>
<dbReference type="PANTHER" id="PTHR12111">
    <property type="entry name" value="SPLICING FACTOR YJU2"/>
    <property type="match status" value="1"/>
</dbReference>
<evidence type="ECO:0000256" key="6">
    <source>
        <dbReference type="ARBA" id="ARBA00023187"/>
    </source>
</evidence>
<proteinExistence type="inferred from homology"/>
<feature type="binding site" evidence="8">
    <location>
        <position position="83"/>
    </location>
    <ligand>
        <name>Zn(2+)</name>
        <dbReference type="ChEBI" id="CHEBI:29105"/>
    </ligand>
</feature>
<evidence type="ECO:0000256" key="2">
    <source>
        <dbReference type="ARBA" id="ARBA00022664"/>
    </source>
</evidence>
<dbReference type="OrthoDB" id="674963at2759"/>
<comment type="similarity">
    <text evidence="8">Belongs to the CWC16 family. YJU2 subfamily.</text>
</comment>
<feature type="coiled-coil region" evidence="9">
    <location>
        <begin position="123"/>
        <end position="169"/>
    </location>
</feature>
<comment type="subcellular location">
    <subcellularLocation>
        <location evidence="1 8">Nucleus</location>
    </subcellularLocation>
</comment>
<keyword evidence="2" id="KW-0507">mRNA processing</keyword>
<evidence type="ECO:0000313" key="11">
    <source>
        <dbReference type="EMBL" id="KAF7507628.1"/>
    </source>
</evidence>
<feature type="binding site" evidence="8">
    <location>
        <position position="86"/>
    </location>
    <ligand>
        <name>Zn(2+)</name>
        <dbReference type="ChEBI" id="CHEBI:29105"/>
    </ligand>
</feature>
<dbReference type="InterPro" id="IPR007590">
    <property type="entry name" value="Saf4/Yju2"/>
</dbReference>
<dbReference type="Proteomes" id="UP000606974">
    <property type="component" value="Unassembled WGS sequence"/>
</dbReference>
<keyword evidence="9" id="KW-0175">Coiled coil</keyword>
<dbReference type="GO" id="GO:0000349">
    <property type="term" value="P:generation of catalytic spliceosome for first transesterification step"/>
    <property type="evidence" value="ECO:0007669"/>
    <property type="project" value="UniProtKB-UniRule"/>
</dbReference>
<keyword evidence="5 8" id="KW-0862">Zinc</keyword>
<dbReference type="EMBL" id="JAACFV010000066">
    <property type="protein sequence ID" value="KAF7507628.1"/>
    <property type="molecule type" value="Genomic_DNA"/>
</dbReference>
<evidence type="ECO:0000313" key="12">
    <source>
        <dbReference type="Proteomes" id="UP000606974"/>
    </source>
</evidence>
<organism evidence="11 12">
    <name type="scientific">Endocarpon pusillum</name>
    <dbReference type="NCBI Taxonomy" id="364733"/>
    <lineage>
        <taxon>Eukaryota</taxon>
        <taxon>Fungi</taxon>
        <taxon>Dikarya</taxon>
        <taxon>Ascomycota</taxon>
        <taxon>Pezizomycotina</taxon>
        <taxon>Eurotiomycetes</taxon>
        <taxon>Chaetothyriomycetidae</taxon>
        <taxon>Verrucariales</taxon>
        <taxon>Verrucariaceae</taxon>
        <taxon>Endocarpon</taxon>
    </lineage>
</organism>
<comment type="subunit">
    <text evidence="8">Component of the spliceosome. Present in the activated B complex, the catalytically activated B* complex which catalyzes the branching, the catalytic step 1 C complex catalyzing the exon ligation, and the postcatalytic P complex containing the ligated exons (mRNA) and the excised lariat intron.</text>
</comment>
<protein>
    <recommendedName>
        <fullName evidence="8">Splicing factor YJU2</fullName>
    </recommendedName>
</protein>
<keyword evidence="4 8" id="KW-0747">Spliceosome</keyword>
<evidence type="ECO:0000256" key="1">
    <source>
        <dbReference type="ARBA" id="ARBA00004123"/>
    </source>
</evidence>
<reference evidence="11" key="1">
    <citation type="submission" date="2020-02" db="EMBL/GenBank/DDBJ databases">
        <authorList>
            <person name="Palmer J.M."/>
        </authorList>
    </citation>
    <scope>NUCLEOTIDE SEQUENCE</scope>
    <source>
        <strain evidence="11">EPUS1.4</strain>
        <tissue evidence="11">Thallus</tissue>
    </source>
</reference>
<keyword evidence="6" id="KW-0508">mRNA splicing</keyword>
<dbReference type="AlphaFoldDB" id="A0A8H7E4A3"/>
<comment type="caution">
    <text evidence="11">The sequence shown here is derived from an EMBL/GenBank/DDBJ whole genome shotgun (WGS) entry which is preliminary data.</text>
</comment>
<dbReference type="InterPro" id="IPR043701">
    <property type="entry name" value="Yju2"/>
</dbReference>
<evidence type="ECO:0000256" key="7">
    <source>
        <dbReference type="ARBA" id="ARBA00023242"/>
    </source>
</evidence>
<evidence type="ECO:0000256" key="3">
    <source>
        <dbReference type="ARBA" id="ARBA00022723"/>
    </source>
</evidence>
<evidence type="ECO:0000256" key="5">
    <source>
        <dbReference type="ARBA" id="ARBA00022833"/>
    </source>
</evidence>
<feature type="region of interest" description="Disordered" evidence="10">
    <location>
        <begin position="273"/>
        <end position="299"/>
    </location>
</feature>
<sequence>MSERKVLSKYYPPEFDPSKLTRTPRHLRPSGPKLIKVRLMAPFSMKCTSCGEYIYKGRKFNAQKETTDQKYLNISIFRFYIKCTRCSGEITFKTDPKNMDYTCERGAKRNFEIWRDGKGDEIDETDEERLDRLQREEAEAEEMEERNAMAELEQKMEDSKREMKIADALDEIRTRNARIERGEKGGLGVEEALAGVRDQVEEERLRAEREDEEMARMAFEEGNREKVLLEELDEEKLNGSNGMARGEADRAAMPPPSFDRVKKARKVMVPALVKKAEPSKPPPAPASSLGLIDYASDSD</sequence>
<dbReference type="GO" id="GO:0046872">
    <property type="term" value="F:metal ion binding"/>
    <property type="evidence" value="ECO:0007669"/>
    <property type="project" value="UniProtKB-KW"/>
</dbReference>
<evidence type="ECO:0000256" key="10">
    <source>
        <dbReference type="SAM" id="MobiDB-lite"/>
    </source>
</evidence>
<evidence type="ECO:0000256" key="8">
    <source>
        <dbReference type="HAMAP-Rule" id="MF_03226"/>
    </source>
</evidence>
<feature type="binding site" evidence="8">
    <location>
        <position position="47"/>
    </location>
    <ligand>
        <name>Zn(2+)</name>
        <dbReference type="ChEBI" id="CHEBI:29105"/>
    </ligand>
</feature>
<comment type="function">
    <text evidence="8">Part of the spliceosome which catalyzes two sequential transesterification reactions, first the excision of the non-coding intron from pre-mRNA and then the ligation of the coding exons to form the mature mRNA. Plays a role in stabilizing the structure of the spliceosome catalytic core and docking of the branch helix into the active site, producing 5'-exon and lariat intron-3'-intermediates.</text>
</comment>
<dbReference type="HAMAP" id="MF_03226">
    <property type="entry name" value="YJU2"/>
    <property type="match status" value="1"/>
</dbReference>
<feature type="region of interest" description="Disordered" evidence="10">
    <location>
        <begin position="233"/>
        <end position="261"/>
    </location>
</feature>
<dbReference type="Pfam" id="PF04502">
    <property type="entry name" value="Saf4_Yju2"/>
    <property type="match status" value="1"/>
</dbReference>
<keyword evidence="7 8" id="KW-0539">Nucleus</keyword>
<keyword evidence="3 8" id="KW-0479">Metal-binding</keyword>
<name>A0A8H7E4A3_9EURO</name>
<feature type="region of interest" description="Disordered" evidence="10">
    <location>
        <begin position="201"/>
        <end position="221"/>
    </location>
</feature>
<keyword evidence="12" id="KW-1185">Reference proteome</keyword>
<evidence type="ECO:0000256" key="9">
    <source>
        <dbReference type="SAM" id="Coils"/>
    </source>
</evidence>
<gene>
    <name evidence="11" type="ORF">GJ744_010298</name>
</gene>
<evidence type="ECO:0000256" key="4">
    <source>
        <dbReference type="ARBA" id="ARBA00022728"/>
    </source>
</evidence>
<dbReference type="GO" id="GO:0071006">
    <property type="term" value="C:U2-type catalytic step 1 spliceosome"/>
    <property type="evidence" value="ECO:0007669"/>
    <property type="project" value="UniProtKB-UniRule"/>
</dbReference>